<protein>
    <recommendedName>
        <fullName evidence="13">Diacylglycerol O-acyltransferase</fullName>
    </recommendedName>
</protein>
<keyword evidence="12" id="KW-1185">Reference proteome</keyword>
<feature type="domain" description="O-acyltransferase WSD1 C-terminal" evidence="10">
    <location>
        <begin position="359"/>
        <end position="503"/>
    </location>
</feature>
<dbReference type="Gene3D" id="3.30.559.10">
    <property type="entry name" value="Chloramphenicol acetyltransferase-like domain"/>
    <property type="match status" value="1"/>
</dbReference>
<evidence type="ECO:0000256" key="4">
    <source>
        <dbReference type="ARBA" id="ARBA00023315"/>
    </source>
</evidence>
<dbReference type="InterPro" id="IPR045034">
    <property type="entry name" value="O-acyltransferase_WSD1-like"/>
</dbReference>
<evidence type="ECO:0000256" key="2">
    <source>
        <dbReference type="ARBA" id="ARBA00005189"/>
    </source>
</evidence>
<sequence length="514" mass="57227">MTQTRGKPPPSPIYSLRLRRIATKLEGAVSSTNFTRQAEPDEPVTPCGRLFCQPNMNCYIMCTLGFKNPINLPDFKRALQETLVKHKRFHSVMKKNMNGTDVWVPIEVDIHAHVFEPSGFSEEDVAAPHFVEKYVADLASAPSMSFSRPLWECHVLNGTSGDAAAHMIVRVHHSLGDGISLMSLLLACTRRVNHPHMLPSVPSKRKKPKVEPYFVPLNSLWTMLILLWNTILGLAYYFATILWMKDSDTKIKGHYGVDKAPKSLMYTVIDIDDMRVVKDAVNGTINDVLMGIIGAGLHRYLEGRYKVMQDVQSRDVDHRKDKSIVDHLRIRATALMNTRPTPGLQELATMMEGGSQTQWGNRLGYLIFPIPVKHFSDPLDHVRAAKKIGNQKKASLEGAFTYWSGALLMAITGPVLPALLTEHTTLQTTLAVSNVPGPMEPVMFNGNPIVHIYPAAAGQPSSLSIFFQSYDQKACLVAMTARDLIPDPGALCEYMADALQEMKRAVASRRQDAN</sequence>
<reference evidence="11" key="1">
    <citation type="submission" date="2024-02" db="EMBL/GenBank/DDBJ databases">
        <authorList>
            <consortium name="ELIXIR-Norway"/>
            <consortium name="Elixir Norway"/>
        </authorList>
    </citation>
    <scope>NUCLEOTIDE SEQUENCE</scope>
</reference>
<accession>A0ABP0TJD4</accession>
<comment type="catalytic activity">
    <reaction evidence="7">
        <text>an acyl-CoA + a 1,2-diacyl-sn-glycerol = a triacyl-sn-glycerol + CoA</text>
        <dbReference type="Rhea" id="RHEA:10868"/>
        <dbReference type="ChEBI" id="CHEBI:17815"/>
        <dbReference type="ChEBI" id="CHEBI:57287"/>
        <dbReference type="ChEBI" id="CHEBI:58342"/>
        <dbReference type="ChEBI" id="CHEBI:64615"/>
        <dbReference type="EC" id="2.3.1.20"/>
    </reaction>
</comment>
<proteinExistence type="inferred from homology"/>
<evidence type="ECO:0000256" key="1">
    <source>
        <dbReference type="ARBA" id="ARBA00004771"/>
    </source>
</evidence>
<gene>
    <name evidence="11" type="ORF">CSSPTR1EN2_LOCUS4291</name>
</gene>
<evidence type="ECO:0000256" key="7">
    <source>
        <dbReference type="ARBA" id="ARBA00048109"/>
    </source>
</evidence>
<comment type="catalytic activity">
    <reaction evidence="6">
        <text>a long chain fatty alcohol + a fatty acyl-CoA = a long-chain alcohol wax ester + CoA</text>
        <dbReference type="Rhea" id="RHEA:38443"/>
        <dbReference type="ChEBI" id="CHEBI:17135"/>
        <dbReference type="ChEBI" id="CHEBI:57287"/>
        <dbReference type="ChEBI" id="CHEBI:77636"/>
        <dbReference type="ChEBI" id="CHEBI:235323"/>
        <dbReference type="EC" id="2.3.1.75"/>
    </reaction>
</comment>
<name>A0ABP0TJD4_9BRYO</name>
<comment type="similarity">
    <text evidence="5">In the N-terminal section; belongs to the long-chain O-acyltransferase family.</text>
</comment>
<keyword evidence="4" id="KW-0012">Acyltransferase</keyword>
<evidence type="ECO:0000256" key="8">
    <source>
        <dbReference type="SAM" id="Phobius"/>
    </source>
</evidence>
<comment type="pathway">
    <text evidence="1">Glycerolipid metabolism; triacylglycerol biosynthesis.</text>
</comment>
<dbReference type="Pfam" id="PF06974">
    <property type="entry name" value="WS_DGAT_C"/>
    <property type="match status" value="1"/>
</dbReference>
<comment type="pathway">
    <text evidence="2">Lipid metabolism.</text>
</comment>
<keyword evidence="8" id="KW-0472">Membrane</keyword>
<dbReference type="PANTHER" id="PTHR31650">
    <property type="entry name" value="O-ACYLTRANSFERASE (WSD1-LIKE) FAMILY PROTEIN"/>
    <property type="match status" value="1"/>
</dbReference>
<evidence type="ECO:0000256" key="6">
    <source>
        <dbReference type="ARBA" id="ARBA00047604"/>
    </source>
</evidence>
<dbReference type="PANTHER" id="PTHR31650:SF1">
    <property type="entry name" value="WAX ESTER SYNTHASE_DIACYLGLYCEROL ACYLTRANSFERASE 4-RELATED"/>
    <property type="match status" value="1"/>
</dbReference>
<evidence type="ECO:0000313" key="11">
    <source>
        <dbReference type="EMBL" id="CAK9198147.1"/>
    </source>
</evidence>
<dbReference type="InterPro" id="IPR009721">
    <property type="entry name" value="O-acyltransferase_WSD1_C"/>
</dbReference>
<organism evidence="11 12">
    <name type="scientific">Sphagnum troendelagicum</name>
    <dbReference type="NCBI Taxonomy" id="128251"/>
    <lineage>
        <taxon>Eukaryota</taxon>
        <taxon>Viridiplantae</taxon>
        <taxon>Streptophyta</taxon>
        <taxon>Embryophyta</taxon>
        <taxon>Bryophyta</taxon>
        <taxon>Sphagnophytina</taxon>
        <taxon>Sphagnopsida</taxon>
        <taxon>Sphagnales</taxon>
        <taxon>Sphagnaceae</taxon>
        <taxon>Sphagnum</taxon>
    </lineage>
</organism>
<dbReference type="Pfam" id="PF03007">
    <property type="entry name" value="WS_DGAT_cat"/>
    <property type="match status" value="1"/>
</dbReference>
<dbReference type="Proteomes" id="UP001497512">
    <property type="component" value="Chromosome 12"/>
</dbReference>
<keyword evidence="8" id="KW-0812">Transmembrane</keyword>
<keyword evidence="3" id="KW-0808">Transferase</keyword>
<evidence type="ECO:0000259" key="10">
    <source>
        <dbReference type="Pfam" id="PF06974"/>
    </source>
</evidence>
<dbReference type="SUPFAM" id="SSF52777">
    <property type="entry name" value="CoA-dependent acyltransferases"/>
    <property type="match status" value="1"/>
</dbReference>
<evidence type="ECO:0000256" key="3">
    <source>
        <dbReference type="ARBA" id="ARBA00022679"/>
    </source>
</evidence>
<dbReference type="EMBL" id="OZ019904">
    <property type="protein sequence ID" value="CAK9198147.1"/>
    <property type="molecule type" value="Genomic_DNA"/>
</dbReference>
<evidence type="ECO:0000256" key="5">
    <source>
        <dbReference type="ARBA" id="ARBA00024360"/>
    </source>
</evidence>
<feature type="transmembrane region" description="Helical" evidence="8">
    <location>
        <begin position="400"/>
        <end position="420"/>
    </location>
</feature>
<evidence type="ECO:0000259" key="9">
    <source>
        <dbReference type="Pfam" id="PF03007"/>
    </source>
</evidence>
<dbReference type="InterPro" id="IPR004255">
    <property type="entry name" value="O-acyltransferase_WSD1_N"/>
</dbReference>
<keyword evidence="8" id="KW-1133">Transmembrane helix</keyword>
<dbReference type="InterPro" id="IPR023213">
    <property type="entry name" value="CAT-like_dom_sf"/>
</dbReference>
<evidence type="ECO:0000313" key="12">
    <source>
        <dbReference type="Proteomes" id="UP001497512"/>
    </source>
</evidence>
<feature type="transmembrane region" description="Helical" evidence="8">
    <location>
        <begin position="220"/>
        <end position="244"/>
    </location>
</feature>
<evidence type="ECO:0008006" key="13">
    <source>
        <dbReference type="Google" id="ProtNLM"/>
    </source>
</evidence>
<feature type="domain" description="O-acyltransferase WSD1-like N-terminal" evidence="9">
    <location>
        <begin position="73"/>
        <end position="288"/>
    </location>
</feature>